<gene>
    <name evidence="1" type="ORF">NM688_g3949</name>
</gene>
<evidence type="ECO:0000313" key="2">
    <source>
        <dbReference type="Proteomes" id="UP001148662"/>
    </source>
</evidence>
<organism evidence="1 2">
    <name type="scientific">Phlebia brevispora</name>
    <dbReference type="NCBI Taxonomy" id="194682"/>
    <lineage>
        <taxon>Eukaryota</taxon>
        <taxon>Fungi</taxon>
        <taxon>Dikarya</taxon>
        <taxon>Basidiomycota</taxon>
        <taxon>Agaricomycotina</taxon>
        <taxon>Agaricomycetes</taxon>
        <taxon>Polyporales</taxon>
        <taxon>Meruliaceae</taxon>
        <taxon>Phlebia</taxon>
    </lineage>
</organism>
<accession>A0ACC1T4H9</accession>
<reference evidence="1" key="1">
    <citation type="submission" date="2022-07" db="EMBL/GenBank/DDBJ databases">
        <title>Genome Sequence of Phlebia brevispora.</title>
        <authorList>
            <person name="Buettner E."/>
        </authorList>
    </citation>
    <scope>NUCLEOTIDE SEQUENCE</scope>
    <source>
        <strain evidence="1">MPL23</strain>
    </source>
</reference>
<sequence length="255" mass="28663">MDSNEIRLPLLSDEAKADVMEASMESVRARANYRARLRDWLLAIETVVLFVVGIRYLKNAMLSSSAAKMTMNQTHHLVYSPAQDAVEYEARQWTAGLQVPSIYQGKPSTEVDKAWEDLYNDFGISQVPQSQASLLPGAPASLNGNPEYYIVQLTVFHQMHCLNTIRKALAPEYYIDPVTGKLGNLGPGQLRAHLSHCVDSLRQGIMCAGDISPIVWHRNTPNESAIIELEVPHTCRKYDKLVGWAKEHKIQYKLN</sequence>
<dbReference type="Proteomes" id="UP001148662">
    <property type="component" value="Unassembled WGS sequence"/>
</dbReference>
<comment type="caution">
    <text evidence="1">The sequence shown here is derived from an EMBL/GenBank/DDBJ whole genome shotgun (WGS) entry which is preliminary data.</text>
</comment>
<protein>
    <submittedName>
        <fullName evidence="1">Uncharacterized protein</fullName>
    </submittedName>
</protein>
<evidence type="ECO:0000313" key="1">
    <source>
        <dbReference type="EMBL" id="KAJ3552825.1"/>
    </source>
</evidence>
<dbReference type="EMBL" id="JANHOG010000612">
    <property type="protein sequence ID" value="KAJ3552825.1"/>
    <property type="molecule type" value="Genomic_DNA"/>
</dbReference>
<proteinExistence type="predicted"/>
<name>A0ACC1T4H9_9APHY</name>
<keyword evidence="2" id="KW-1185">Reference proteome</keyword>